<name>A0A292PW40_9PEZI</name>
<keyword evidence="5" id="KW-1185">Reference proteome</keyword>
<evidence type="ECO:0000313" key="4">
    <source>
        <dbReference type="EMBL" id="CUS10690.1"/>
    </source>
</evidence>
<sequence length="703" mass="76704">GCGKSVLCATAIEDIKHLCSTNDDHALAYFYFTFSDSGKQNLPNMLLSLIGQLAEEFSGRDLPDEVIDLYLNSKAVRKSPDINALKSAFSQMIKLYKRVFVILDALDEFPKSTRGSLLSLISGLTLDNNAGSLSILVTSRPEADIVCSLEPVVAFSISLHSQTIDLDIRSYIQKSLDGRDGFRGFTKEIKSEIEETLVVRSQGMFRWVDCLLRILEECITPEDVRESLKELPEDLDSVYLRILDSIPKKQKEYIWRVLHWLAFSAEPLTLGQLAEAILIEFNVNKYGDDPGTLFDMASLMSICPSLISFEDSRDHETCTQERLRLHLAHFSVKEYLISDRAAQGPSAYYHISEHGANLLMGHACLSRILRHSEQNAISGPERQEATFLYHSARYWSLYIEALGETVPTPLSDAVLKVLELGRVWLDIYDPDDHYHHHGRRGSSTCPPPIYYSSMLGLVIACKSLLNRTEDTVNANAKGGVYGNALQAAVVGGRESIVRFLLDRGASVNAQGGHYGNALQGAAFRGNESVVQLLLESGAEVSARGGYYGNALQAAAYRGNLSVVQLLLERGAEVNARDGLYGNALQAAVVGGRESIVRFLLDRGASVNARGGHYGNALQAAIVKGNGVIVEFLLGCGAEVNARGGHYGNALQAAARMGNESALRHLLERGAEVNAHGGQYGNALQAAVEGGNESIAQLLFVHGA</sequence>
<dbReference type="Pfam" id="PF12796">
    <property type="entry name" value="Ank_2"/>
    <property type="match status" value="1"/>
</dbReference>
<keyword evidence="2" id="KW-0040">ANK repeat</keyword>
<keyword evidence="1" id="KW-0677">Repeat</keyword>
<organism evidence="4 5">
    <name type="scientific">Tuber aestivum</name>
    <name type="common">summer truffle</name>
    <dbReference type="NCBI Taxonomy" id="59557"/>
    <lineage>
        <taxon>Eukaryota</taxon>
        <taxon>Fungi</taxon>
        <taxon>Dikarya</taxon>
        <taxon>Ascomycota</taxon>
        <taxon>Pezizomycotina</taxon>
        <taxon>Pezizomycetes</taxon>
        <taxon>Pezizales</taxon>
        <taxon>Tuberaceae</taxon>
        <taxon>Tuber</taxon>
    </lineage>
</organism>
<dbReference type="Proteomes" id="UP001412239">
    <property type="component" value="Unassembled WGS sequence"/>
</dbReference>
<dbReference type="PANTHER" id="PTHR10039:SF16">
    <property type="entry name" value="GPI INOSITOL-DEACYLASE"/>
    <property type="match status" value="1"/>
</dbReference>
<dbReference type="Pfam" id="PF13637">
    <property type="entry name" value="Ank_4"/>
    <property type="match status" value="1"/>
</dbReference>
<gene>
    <name evidence="4" type="ORF">GSTUAT00005200001</name>
</gene>
<dbReference type="SUPFAM" id="SSF48403">
    <property type="entry name" value="Ankyrin repeat"/>
    <property type="match status" value="1"/>
</dbReference>
<dbReference type="InterPro" id="IPR036770">
    <property type="entry name" value="Ankyrin_rpt-contain_sf"/>
</dbReference>
<dbReference type="PROSITE" id="PS50297">
    <property type="entry name" value="ANK_REP_REGION"/>
    <property type="match status" value="3"/>
</dbReference>
<dbReference type="InterPro" id="IPR056884">
    <property type="entry name" value="NPHP3-like_N"/>
</dbReference>
<accession>A0A292PW40</accession>
<dbReference type="InterPro" id="IPR002110">
    <property type="entry name" value="Ankyrin_rpt"/>
</dbReference>
<feature type="repeat" description="ANK" evidence="2">
    <location>
        <begin position="483"/>
        <end position="512"/>
    </location>
</feature>
<dbReference type="Pfam" id="PF00023">
    <property type="entry name" value="Ank"/>
    <property type="match status" value="1"/>
</dbReference>
<evidence type="ECO:0000256" key="1">
    <source>
        <dbReference type="ARBA" id="ARBA00022737"/>
    </source>
</evidence>
<dbReference type="InterPro" id="IPR027417">
    <property type="entry name" value="P-loop_NTPase"/>
</dbReference>
<dbReference type="SMART" id="SM00248">
    <property type="entry name" value="ANK"/>
    <property type="match status" value="6"/>
</dbReference>
<dbReference type="PANTHER" id="PTHR10039">
    <property type="entry name" value="AMELOGENIN"/>
    <property type="match status" value="1"/>
</dbReference>
<feature type="repeat" description="ANK" evidence="2">
    <location>
        <begin position="645"/>
        <end position="677"/>
    </location>
</feature>
<feature type="repeat" description="ANK" evidence="2">
    <location>
        <begin position="582"/>
        <end position="611"/>
    </location>
</feature>
<feature type="non-terminal residue" evidence="4">
    <location>
        <position position="1"/>
    </location>
</feature>
<dbReference type="AlphaFoldDB" id="A0A292PW40"/>
<dbReference type="Gene3D" id="1.25.40.20">
    <property type="entry name" value="Ankyrin repeat-containing domain"/>
    <property type="match status" value="1"/>
</dbReference>
<feature type="non-terminal residue" evidence="4">
    <location>
        <position position="703"/>
    </location>
</feature>
<dbReference type="Gene3D" id="3.40.50.300">
    <property type="entry name" value="P-loop containing nucleotide triphosphate hydrolases"/>
    <property type="match status" value="1"/>
</dbReference>
<proteinExistence type="predicted"/>
<evidence type="ECO:0000313" key="5">
    <source>
        <dbReference type="Proteomes" id="UP001412239"/>
    </source>
</evidence>
<reference evidence="4" key="1">
    <citation type="submission" date="2015-10" db="EMBL/GenBank/DDBJ databases">
        <authorList>
            <person name="Regsiter A."/>
            <person name="william w."/>
        </authorList>
    </citation>
    <scope>NUCLEOTIDE SEQUENCE</scope>
    <source>
        <strain evidence="4">Montdore</strain>
    </source>
</reference>
<feature type="repeat" description="ANK" evidence="2">
    <location>
        <begin position="513"/>
        <end position="545"/>
    </location>
</feature>
<dbReference type="PROSITE" id="PS50088">
    <property type="entry name" value="ANK_REPEAT"/>
    <property type="match status" value="5"/>
</dbReference>
<protein>
    <recommendedName>
        <fullName evidence="3">Nephrocystin 3-like N-terminal domain-containing protein</fullName>
    </recommendedName>
</protein>
<evidence type="ECO:0000259" key="3">
    <source>
        <dbReference type="Pfam" id="PF24883"/>
    </source>
</evidence>
<feature type="domain" description="Nephrocystin 3-like N-terminal" evidence="3">
    <location>
        <begin position="1"/>
        <end position="140"/>
    </location>
</feature>
<evidence type="ECO:0000256" key="2">
    <source>
        <dbReference type="PROSITE-ProRule" id="PRU00023"/>
    </source>
</evidence>
<dbReference type="Pfam" id="PF24883">
    <property type="entry name" value="NPHP3_N"/>
    <property type="match status" value="1"/>
</dbReference>
<dbReference type="EMBL" id="LN891041">
    <property type="protein sequence ID" value="CUS10690.1"/>
    <property type="molecule type" value="Genomic_DNA"/>
</dbReference>
<feature type="repeat" description="ANK" evidence="2">
    <location>
        <begin position="546"/>
        <end position="578"/>
    </location>
</feature>